<name>A0A379IAF8_PSEFL</name>
<sequence length="400" mass="45257">MLAHGEQLFSIGAHDYVRSQLNRPATLYRVNPDNTRYECGRIAKNGLFEITDTDNNASKYLYADGNWCRVTLDDNLERYKLLPEMSTPALKDVYIESSGHASWIPMLDLPDIEEVIFYARRSKRLDDTHPLTLDSLSSVPQDKSVYRLIRAYARQIIGFTHPNILSAPVRQRDRMIDTFIWRHGYPYRYLLGVFKGNVEHGSIPVGAPFFDPFQGISSFKCSENGSFNIDAIKQSNDFIPDTRVKSPSEIAVLHEWQQLDRRQTANNLRRGQLNEKMYEFMLKDRGYLVLEGGKYANGQNGLDLVFKGPADITYVMEVKHVTGESPTSSGKVQLSRTPYPFQLSDGWINHVLNHPEALYTPAGQAVLDAMSRGRLVQLVGATNQQGEILIFKADMSEAGG</sequence>
<dbReference type="EMBL" id="UGUS01000002">
    <property type="protein sequence ID" value="SUD29857.1"/>
    <property type="molecule type" value="Genomic_DNA"/>
</dbReference>
<evidence type="ECO:0000313" key="1">
    <source>
        <dbReference type="EMBL" id="SUD29857.1"/>
    </source>
</evidence>
<evidence type="ECO:0000313" key="2">
    <source>
        <dbReference type="Proteomes" id="UP000255125"/>
    </source>
</evidence>
<dbReference type="AlphaFoldDB" id="A0A379IAF8"/>
<dbReference type="Proteomes" id="UP000255125">
    <property type="component" value="Unassembled WGS sequence"/>
</dbReference>
<proteinExistence type="predicted"/>
<protein>
    <submittedName>
        <fullName evidence="1">Uncharacterized protein</fullName>
    </submittedName>
</protein>
<accession>A0A379IAF8</accession>
<reference evidence="1 2" key="1">
    <citation type="submission" date="2018-06" db="EMBL/GenBank/DDBJ databases">
        <authorList>
            <consortium name="Pathogen Informatics"/>
            <person name="Doyle S."/>
        </authorList>
    </citation>
    <scope>NUCLEOTIDE SEQUENCE [LARGE SCALE GENOMIC DNA]</scope>
    <source>
        <strain evidence="1 2">NCTC10392</strain>
    </source>
</reference>
<dbReference type="CDD" id="cd20702">
    <property type="entry name" value="PoNe"/>
    <property type="match status" value="1"/>
</dbReference>
<organism evidence="1 2">
    <name type="scientific">Pseudomonas fluorescens</name>
    <dbReference type="NCBI Taxonomy" id="294"/>
    <lineage>
        <taxon>Bacteria</taxon>
        <taxon>Pseudomonadati</taxon>
        <taxon>Pseudomonadota</taxon>
        <taxon>Gammaproteobacteria</taxon>
        <taxon>Pseudomonadales</taxon>
        <taxon>Pseudomonadaceae</taxon>
        <taxon>Pseudomonas</taxon>
    </lineage>
</organism>
<gene>
    <name evidence="1" type="ORF">NCTC10392_01777</name>
</gene>